<sequence length="128" mass="14498">MLSVQVVLLATLVYLVSSLPVRDEDEVGSFLSRVRHMDAPFLDPLDALLEARLRQLLSAGPDRRRQLGDLEFSNRYAEFLRSRAKHSSICAFLQRMQGFKKSGAGGNTERVNLLLKQYMCPSDWPSDL</sequence>
<accession>A0A4Z2C871</accession>
<dbReference type="EMBL" id="SWLE01000004">
    <property type="protein sequence ID" value="TNN00422.1"/>
    <property type="molecule type" value="Genomic_DNA"/>
</dbReference>
<feature type="chain" id="PRO_5021411850" description="Glucagon / GIP / secretin / VIP family domain-containing protein" evidence="1">
    <location>
        <begin position="19"/>
        <end position="128"/>
    </location>
</feature>
<proteinExistence type="predicted"/>
<keyword evidence="3" id="KW-1185">Reference proteome</keyword>
<evidence type="ECO:0000313" key="3">
    <source>
        <dbReference type="Proteomes" id="UP000516260"/>
    </source>
</evidence>
<keyword evidence="1" id="KW-0732">Signal</keyword>
<evidence type="ECO:0000256" key="1">
    <source>
        <dbReference type="SAM" id="SignalP"/>
    </source>
</evidence>
<protein>
    <recommendedName>
        <fullName evidence="4">Glucagon / GIP / secretin / VIP family domain-containing protein</fullName>
    </recommendedName>
</protein>
<dbReference type="Proteomes" id="UP000516260">
    <property type="component" value="Chromosome 12"/>
</dbReference>
<feature type="signal peptide" evidence="1">
    <location>
        <begin position="1"/>
        <end position="18"/>
    </location>
</feature>
<reference evidence="2 3" key="1">
    <citation type="submission" date="2019-04" db="EMBL/GenBank/DDBJ databases">
        <title>The sequence and de novo assembly of Takifugu bimaculatus genome using PacBio and Hi-C technologies.</title>
        <authorList>
            <person name="Xu P."/>
            <person name="Liu B."/>
            <person name="Zhou Z."/>
        </authorList>
    </citation>
    <scope>NUCLEOTIDE SEQUENCE [LARGE SCALE GENOMIC DNA]</scope>
    <source>
        <strain evidence="2">TB-2018</strain>
        <tissue evidence="2">Muscle</tissue>
    </source>
</reference>
<comment type="caution">
    <text evidence="2">The sequence shown here is derived from an EMBL/GenBank/DDBJ whole genome shotgun (WGS) entry which is preliminary data.</text>
</comment>
<evidence type="ECO:0008006" key="4">
    <source>
        <dbReference type="Google" id="ProtNLM"/>
    </source>
</evidence>
<organism evidence="2 3">
    <name type="scientific">Takifugu bimaculatus</name>
    <dbReference type="NCBI Taxonomy" id="433685"/>
    <lineage>
        <taxon>Eukaryota</taxon>
        <taxon>Metazoa</taxon>
        <taxon>Chordata</taxon>
        <taxon>Craniata</taxon>
        <taxon>Vertebrata</taxon>
        <taxon>Euteleostomi</taxon>
        <taxon>Actinopterygii</taxon>
        <taxon>Neopterygii</taxon>
        <taxon>Teleostei</taxon>
        <taxon>Neoteleostei</taxon>
        <taxon>Acanthomorphata</taxon>
        <taxon>Eupercaria</taxon>
        <taxon>Tetraodontiformes</taxon>
        <taxon>Tetradontoidea</taxon>
        <taxon>Tetraodontidae</taxon>
        <taxon>Takifugu</taxon>
    </lineage>
</organism>
<evidence type="ECO:0000313" key="2">
    <source>
        <dbReference type="EMBL" id="TNN00422.1"/>
    </source>
</evidence>
<dbReference type="AlphaFoldDB" id="A0A4Z2C871"/>
<gene>
    <name evidence="2" type="ORF">fugu_011668</name>
</gene>
<name>A0A4Z2C871_9TELE</name>